<feature type="chain" id="PRO_5039493666" description="YHYH domain-containing protein" evidence="2">
    <location>
        <begin position="24"/>
        <end position="225"/>
    </location>
</feature>
<comment type="caution">
    <text evidence="3">The sequence shown here is derived from an EMBL/GenBank/DDBJ whole genome shotgun (WGS) entry which is preliminary data.</text>
</comment>
<feature type="compositionally biased region" description="Low complexity" evidence="1">
    <location>
        <begin position="59"/>
        <end position="68"/>
    </location>
</feature>
<accession>A0A229UR85</accession>
<evidence type="ECO:0000256" key="2">
    <source>
        <dbReference type="SAM" id="SignalP"/>
    </source>
</evidence>
<organism evidence="3 4">
    <name type="scientific">Paenibacillus rigui</name>
    <dbReference type="NCBI Taxonomy" id="554312"/>
    <lineage>
        <taxon>Bacteria</taxon>
        <taxon>Bacillati</taxon>
        <taxon>Bacillota</taxon>
        <taxon>Bacilli</taxon>
        <taxon>Bacillales</taxon>
        <taxon>Paenibacillaceae</taxon>
        <taxon>Paenibacillus</taxon>
    </lineage>
</organism>
<keyword evidence="2" id="KW-0732">Signal</keyword>
<dbReference type="InterPro" id="IPR047773">
    <property type="entry name" value="YHYH_dom_bact"/>
</dbReference>
<feature type="region of interest" description="Disordered" evidence="1">
    <location>
        <begin position="54"/>
        <end position="76"/>
    </location>
</feature>
<dbReference type="NCBIfam" id="NF033223">
    <property type="entry name" value="YHYH_alt"/>
    <property type="match status" value="1"/>
</dbReference>
<dbReference type="EMBL" id="NMQW01000017">
    <property type="protein sequence ID" value="OXM85823.1"/>
    <property type="molecule type" value="Genomic_DNA"/>
</dbReference>
<dbReference type="Proteomes" id="UP000215509">
    <property type="component" value="Unassembled WGS sequence"/>
</dbReference>
<dbReference type="AlphaFoldDB" id="A0A229UR85"/>
<evidence type="ECO:0000313" key="4">
    <source>
        <dbReference type="Proteomes" id="UP000215509"/>
    </source>
</evidence>
<feature type="signal peptide" evidence="2">
    <location>
        <begin position="1"/>
        <end position="23"/>
    </location>
</feature>
<evidence type="ECO:0000313" key="3">
    <source>
        <dbReference type="EMBL" id="OXM85823.1"/>
    </source>
</evidence>
<dbReference type="OrthoDB" id="1656058at2"/>
<evidence type="ECO:0000256" key="1">
    <source>
        <dbReference type="SAM" id="MobiDB-lite"/>
    </source>
</evidence>
<proteinExistence type="predicted"/>
<protein>
    <recommendedName>
        <fullName evidence="5">YHYH domain-containing protein</fullName>
    </recommendedName>
</protein>
<evidence type="ECO:0008006" key="5">
    <source>
        <dbReference type="Google" id="ProtNLM"/>
    </source>
</evidence>
<reference evidence="3 4" key="1">
    <citation type="submission" date="2017-07" db="EMBL/GenBank/DDBJ databases">
        <title>Genome sequencing and assembly of Paenibacillus rigui.</title>
        <authorList>
            <person name="Mayilraj S."/>
        </authorList>
    </citation>
    <scope>NUCLEOTIDE SEQUENCE [LARGE SCALE GENOMIC DNA]</scope>
    <source>
        <strain evidence="3 4">JCM 16352</strain>
    </source>
</reference>
<sequence length="225" mass="24999">MRKGILSILAIASMLAASSVVTAHPGNTDANGGHYCRTNCAKWGLQQGEYHYHNGGKASSSSSSSSPSQATPTYTAPKEEIPAGHIKVQLPSFNVVVNGQQVTNSTSKYLVIEYNEITYFPMTWNYTQALALDTNWNSDTGFVVRKTDNKAAKLNIDYGTPASKLYAKQPDFNVFVNDSWVDNSNEEYPVLVLNDVTYFPMTWKYAVEEFGLTIKFENNTFYISK</sequence>
<keyword evidence="4" id="KW-1185">Reference proteome</keyword>
<gene>
    <name evidence="3" type="ORF">CF651_11335</name>
</gene>
<name>A0A229UR85_9BACL</name>
<dbReference type="RefSeq" id="WP_094014974.1">
    <property type="nucleotide sequence ID" value="NZ_NMQW01000017.1"/>
</dbReference>